<dbReference type="PROSITE" id="PS51257">
    <property type="entry name" value="PROKAR_LIPOPROTEIN"/>
    <property type="match status" value="1"/>
</dbReference>
<accession>A0A9P3H5H8</accession>
<name>A0A9P3H5H8_9FUNG</name>
<sequence>MIPTTRSLTLLAAALAACTSTVVADVWSTDPVEGTEWKIGAPAKVKWQLKSPTSQTDVATIYLVGGDSTAYKRLATLGENVVLGDHDGIHSHNLVIAKVPEVACGSQCAIEFEIASQIANKQRGDYYSHPFTISATGDTVAKGTAAAAGGSAVVTDKSAPIPGGSPQTAATPSGPITHVQNAANATQANSSSSAAASTQQFAIAATLATMTVMITGLTLIL</sequence>
<reference evidence="2" key="1">
    <citation type="submission" date="2021-11" db="EMBL/GenBank/DDBJ databases">
        <authorList>
            <person name="Herlambang A."/>
            <person name="Guo Y."/>
            <person name="Takashima Y."/>
            <person name="Nishizawa T."/>
        </authorList>
    </citation>
    <scope>NUCLEOTIDE SEQUENCE</scope>
    <source>
        <strain evidence="2">E1425</strain>
    </source>
</reference>
<dbReference type="EMBL" id="BQFW01000004">
    <property type="protein sequence ID" value="GJJ70370.1"/>
    <property type="molecule type" value="Genomic_DNA"/>
</dbReference>
<dbReference type="Proteomes" id="UP000827284">
    <property type="component" value="Unassembled WGS sequence"/>
</dbReference>
<evidence type="ECO:0000313" key="3">
    <source>
        <dbReference type="Proteomes" id="UP000827284"/>
    </source>
</evidence>
<reference evidence="2" key="2">
    <citation type="journal article" date="2022" name="Microbiol. Resour. Announc.">
        <title>Whole-Genome Sequence of Entomortierella parvispora E1425, a Mucoromycotan Fungus Associated with Burkholderiaceae-Related Endosymbiotic Bacteria.</title>
        <authorList>
            <person name="Herlambang A."/>
            <person name="Guo Y."/>
            <person name="Takashima Y."/>
            <person name="Narisawa K."/>
            <person name="Ohta H."/>
            <person name="Nishizawa T."/>
        </authorList>
    </citation>
    <scope>NUCLEOTIDE SEQUENCE</scope>
    <source>
        <strain evidence="2">E1425</strain>
    </source>
</reference>
<comment type="caution">
    <text evidence="2">The sequence shown here is derived from an EMBL/GenBank/DDBJ whole genome shotgun (WGS) entry which is preliminary data.</text>
</comment>
<keyword evidence="1" id="KW-0732">Signal</keyword>
<dbReference type="OrthoDB" id="2427234at2759"/>
<gene>
    <name evidence="2" type="ORF">EMPS_02719</name>
</gene>
<evidence type="ECO:0000256" key="1">
    <source>
        <dbReference type="SAM" id="SignalP"/>
    </source>
</evidence>
<proteinExistence type="predicted"/>
<dbReference type="AlphaFoldDB" id="A0A9P3H5H8"/>
<evidence type="ECO:0000313" key="2">
    <source>
        <dbReference type="EMBL" id="GJJ70370.1"/>
    </source>
</evidence>
<protein>
    <submittedName>
        <fullName evidence="2">Uncharacterized protein</fullName>
    </submittedName>
</protein>
<feature type="chain" id="PRO_5040239258" evidence="1">
    <location>
        <begin position="25"/>
        <end position="221"/>
    </location>
</feature>
<keyword evidence="3" id="KW-1185">Reference proteome</keyword>
<organism evidence="2 3">
    <name type="scientific">Entomortierella parvispora</name>
    <dbReference type="NCBI Taxonomy" id="205924"/>
    <lineage>
        <taxon>Eukaryota</taxon>
        <taxon>Fungi</taxon>
        <taxon>Fungi incertae sedis</taxon>
        <taxon>Mucoromycota</taxon>
        <taxon>Mortierellomycotina</taxon>
        <taxon>Mortierellomycetes</taxon>
        <taxon>Mortierellales</taxon>
        <taxon>Mortierellaceae</taxon>
        <taxon>Entomortierella</taxon>
    </lineage>
</organism>
<feature type="signal peptide" evidence="1">
    <location>
        <begin position="1"/>
        <end position="24"/>
    </location>
</feature>